<organism evidence="8 9">
    <name type="scientific">Dentiradicibacter hellwigii</name>
    <dbReference type="NCBI Taxonomy" id="3149053"/>
    <lineage>
        <taxon>Bacteria</taxon>
        <taxon>Pseudomonadati</taxon>
        <taxon>Pseudomonadota</taxon>
        <taxon>Betaproteobacteria</taxon>
        <taxon>Rhodocyclales</taxon>
        <taxon>Rhodocyclaceae</taxon>
        <taxon>Dentiradicibacter</taxon>
    </lineage>
</organism>
<dbReference type="NCBIfam" id="TIGR03837">
    <property type="entry name" value="efp_Arg_rhamno"/>
    <property type="match status" value="1"/>
</dbReference>
<evidence type="ECO:0000256" key="5">
    <source>
        <dbReference type="ARBA" id="ARBA00024416"/>
    </source>
</evidence>
<keyword evidence="8" id="KW-0251">Elongation factor</keyword>
<comment type="catalytic activity">
    <reaction evidence="7">
        <text>dTDP-beta-L-rhamnose + L-arginyl-[protein] = N(omega)-(alpha-L-rhamnosyl)-L-arginyl-[protein] + dTDP + H(+)</text>
        <dbReference type="Rhea" id="RHEA:66692"/>
        <dbReference type="Rhea" id="RHEA-COMP:10532"/>
        <dbReference type="Rhea" id="RHEA-COMP:17096"/>
        <dbReference type="ChEBI" id="CHEBI:15378"/>
        <dbReference type="ChEBI" id="CHEBI:29965"/>
        <dbReference type="ChEBI" id="CHEBI:57510"/>
        <dbReference type="ChEBI" id="CHEBI:58369"/>
        <dbReference type="ChEBI" id="CHEBI:167445"/>
    </reaction>
    <physiologicalReaction direction="left-to-right" evidence="7">
        <dbReference type="Rhea" id="RHEA:66693"/>
    </physiologicalReaction>
</comment>
<keyword evidence="2" id="KW-0808">Transferase</keyword>
<dbReference type="PIRSF" id="PIRSF015557">
    <property type="entry name" value="UCP015557"/>
    <property type="match status" value="1"/>
</dbReference>
<evidence type="ECO:0000256" key="7">
    <source>
        <dbReference type="ARBA" id="ARBA00048472"/>
    </source>
</evidence>
<comment type="similarity">
    <text evidence="4">Belongs to the glycosyltransferase 104 family.</text>
</comment>
<evidence type="ECO:0000256" key="2">
    <source>
        <dbReference type="ARBA" id="ARBA00022679"/>
    </source>
</evidence>
<comment type="function">
    <text evidence="3">Protein-arginine rhamnosyltransferase that catalyzes the transfer of a single rhamnose to elongation factor P (EF-P) on 'Lys-32', a modification required for EF-P-dependent rescue of polyproline stalled ribosomes.</text>
</comment>
<dbReference type="EMBL" id="JBEUWX010000002">
    <property type="protein sequence ID" value="MFA9949693.1"/>
    <property type="molecule type" value="Genomic_DNA"/>
</dbReference>
<dbReference type="RefSeq" id="WP_418890803.1">
    <property type="nucleotide sequence ID" value="NZ_JBEUWX010000002.1"/>
</dbReference>
<protein>
    <recommendedName>
        <fullName evidence="5">Protein-arginine rhamnosyltransferase</fullName>
    </recommendedName>
    <alternativeName>
        <fullName evidence="6">EF-P arginine rhamnosyltransferase</fullName>
    </alternativeName>
</protein>
<evidence type="ECO:0000313" key="8">
    <source>
        <dbReference type="EMBL" id="MFA9949693.1"/>
    </source>
</evidence>
<keyword evidence="9" id="KW-1185">Reference proteome</keyword>
<dbReference type="Pfam" id="PF10093">
    <property type="entry name" value="EarP"/>
    <property type="match status" value="1"/>
</dbReference>
<evidence type="ECO:0000256" key="4">
    <source>
        <dbReference type="ARBA" id="ARBA00024346"/>
    </source>
</evidence>
<dbReference type="GO" id="GO:0003746">
    <property type="term" value="F:translation elongation factor activity"/>
    <property type="evidence" value="ECO:0007669"/>
    <property type="project" value="UniProtKB-KW"/>
</dbReference>
<evidence type="ECO:0000256" key="6">
    <source>
        <dbReference type="ARBA" id="ARBA00030025"/>
    </source>
</evidence>
<comment type="caution">
    <text evidence="8">The sequence shown here is derived from an EMBL/GenBank/DDBJ whole genome shotgun (WGS) entry which is preliminary data.</text>
</comment>
<dbReference type="InterPro" id="IPR016633">
    <property type="entry name" value="EarP"/>
</dbReference>
<evidence type="ECO:0000313" key="9">
    <source>
        <dbReference type="Proteomes" id="UP001574673"/>
    </source>
</evidence>
<dbReference type="Proteomes" id="UP001574673">
    <property type="component" value="Unassembled WGS sequence"/>
</dbReference>
<evidence type="ECO:0000256" key="3">
    <source>
        <dbReference type="ARBA" id="ARBA00024303"/>
    </source>
</evidence>
<sequence>MFCRVIDNYGDIGVCWRLAQQLAGEHGLAVRLWVDDLAAFAGICHDIDPRRHTQIFAGIEIFRWQDPFDTAGETIEPGDLVIETFACHLPESFVEAMAKKPVPPVWINLDYLSAEAWVSGYHTLPSPHPRLPLTKFFFFPGFDETTGGLLREHHLDVHRQQFLDSTAQRTSFWRRLGFSMPENARNTPLLISLFAYENPALPMLLKRLEQRANSHAPIYCLAPMTRTQTDIEAFLGEPIQAGACYRRGALEIYTFSWIDQPDYDRLLWLCDINFVRGEDSFVRAQWAARPLVWQIYLQSDHAHRTKLDAFLDRYTALLDTKTGARLRRFHLAWNGFETLTAHCIDDWLGSLSELRQYAQEWQKNLSKQQDLCSALVYFYQSKAIMRG</sequence>
<proteinExistence type="inferred from homology"/>
<keyword evidence="1" id="KW-0328">Glycosyltransferase</keyword>
<evidence type="ECO:0000256" key="1">
    <source>
        <dbReference type="ARBA" id="ARBA00022676"/>
    </source>
</evidence>
<name>A0ABV4UDZ2_9RHOO</name>
<accession>A0ABV4UDZ2</accession>
<keyword evidence="8" id="KW-0648">Protein biosynthesis</keyword>
<reference evidence="9" key="1">
    <citation type="submission" date="2024-06" db="EMBL/GenBank/DDBJ databases">
        <title>Radixoralia hellwigii gen. nov., sp nov., isolated from a root canal in the human oral cavity.</title>
        <authorList>
            <person name="Bartsch S."/>
            <person name="Wittmer A."/>
            <person name="Schulz A.-K."/>
            <person name="Neumann-Schaal M."/>
            <person name="Wolf J."/>
            <person name="Gronow S."/>
            <person name="Tennert C."/>
            <person name="Haecker G."/>
            <person name="Cieplik F."/>
            <person name="Al-Ahmad A."/>
        </authorList>
    </citation>
    <scope>NUCLEOTIDE SEQUENCE [LARGE SCALE GENOMIC DNA]</scope>
    <source>
        <strain evidence="9">Wk13</strain>
    </source>
</reference>
<gene>
    <name evidence="8" type="primary">earP</name>
    <name evidence="8" type="ORF">ABCS64_05015</name>
</gene>